<dbReference type="InterPro" id="IPR003695">
    <property type="entry name" value="Ppx_GppA_N"/>
</dbReference>
<organism evidence="3 4">
    <name type="scientific">Bifidobacterium choerinum</name>
    <dbReference type="NCBI Taxonomy" id="35760"/>
    <lineage>
        <taxon>Bacteria</taxon>
        <taxon>Bacillati</taxon>
        <taxon>Actinomycetota</taxon>
        <taxon>Actinomycetes</taxon>
        <taxon>Bifidobacteriales</taxon>
        <taxon>Bifidobacteriaceae</taxon>
        <taxon>Bifidobacterium</taxon>
    </lineage>
</organism>
<dbReference type="eggNOG" id="COG0248">
    <property type="taxonomic scope" value="Bacteria"/>
</dbReference>
<dbReference type="Gene3D" id="3.30.420.40">
    <property type="match status" value="1"/>
</dbReference>
<dbReference type="PANTHER" id="PTHR30005:SF0">
    <property type="entry name" value="RETROGRADE REGULATION PROTEIN 2"/>
    <property type="match status" value="1"/>
</dbReference>
<dbReference type="InterPro" id="IPR043129">
    <property type="entry name" value="ATPase_NBD"/>
</dbReference>
<dbReference type="EC" id="3.6.1.11" evidence="3"/>
<evidence type="ECO:0000259" key="2">
    <source>
        <dbReference type="Pfam" id="PF02541"/>
    </source>
</evidence>
<evidence type="ECO:0000313" key="4">
    <source>
        <dbReference type="Proteomes" id="UP000028995"/>
    </source>
</evidence>
<dbReference type="STRING" id="35760.BCHO_1495"/>
<gene>
    <name evidence="3" type="ORF">BCHO_1495</name>
</gene>
<dbReference type="Proteomes" id="UP000028995">
    <property type="component" value="Unassembled WGS sequence"/>
</dbReference>
<proteinExistence type="inferred from homology"/>
<protein>
    <submittedName>
        <fullName evidence="3">Ppx/GppA phosphatase family protein</fullName>
        <ecNumber evidence="3">3.6.1.11</ecNumber>
    </submittedName>
</protein>
<dbReference type="SUPFAM" id="SSF53067">
    <property type="entry name" value="Actin-like ATPase domain"/>
    <property type="match status" value="2"/>
</dbReference>
<dbReference type="Pfam" id="PF02541">
    <property type="entry name" value="Ppx-GppA"/>
    <property type="match status" value="1"/>
</dbReference>
<dbReference type="EMBL" id="JGYU01000010">
    <property type="protein sequence ID" value="KFI56383.1"/>
    <property type="molecule type" value="Genomic_DNA"/>
</dbReference>
<keyword evidence="4" id="KW-1185">Reference proteome</keyword>
<name>A0A087AC83_9BIFI</name>
<dbReference type="RefSeq" id="WP_029675539.1">
    <property type="nucleotide sequence ID" value="NZ_JGYU01000010.1"/>
</dbReference>
<keyword evidence="3" id="KW-0378">Hydrolase</keyword>
<dbReference type="Gene3D" id="3.30.420.150">
    <property type="entry name" value="Exopolyphosphatase. Domain 2"/>
    <property type="match status" value="1"/>
</dbReference>
<dbReference type="InterPro" id="IPR050273">
    <property type="entry name" value="GppA/Ppx_hydrolase"/>
</dbReference>
<evidence type="ECO:0000313" key="3">
    <source>
        <dbReference type="EMBL" id="KFI56383.1"/>
    </source>
</evidence>
<dbReference type="CDD" id="cd24056">
    <property type="entry name" value="ASKHA_NBD_MtPPX1-like"/>
    <property type="match status" value="1"/>
</dbReference>
<dbReference type="PANTHER" id="PTHR30005">
    <property type="entry name" value="EXOPOLYPHOSPHATASE"/>
    <property type="match status" value="1"/>
</dbReference>
<accession>A0A087AC83</accession>
<reference evidence="3 4" key="1">
    <citation type="submission" date="2014-03" db="EMBL/GenBank/DDBJ databases">
        <title>Genomics of Bifidobacteria.</title>
        <authorList>
            <person name="Ventura M."/>
            <person name="Milani C."/>
            <person name="Lugli G.A."/>
        </authorList>
    </citation>
    <scope>NUCLEOTIDE SEQUENCE [LARGE SCALE GENOMIC DNA]</scope>
    <source>
        <strain evidence="3 4">LMG 10510</strain>
    </source>
</reference>
<comment type="caution">
    <text evidence="3">The sequence shown here is derived from an EMBL/GenBank/DDBJ whole genome shotgun (WGS) entry which is preliminary data.</text>
</comment>
<feature type="domain" description="Ppx/GppA phosphatase N-terminal" evidence="2">
    <location>
        <begin position="38"/>
        <end position="320"/>
    </location>
</feature>
<comment type="similarity">
    <text evidence="1">Belongs to the GppA/Ppx family.</text>
</comment>
<evidence type="ECO:0000256" key="1">
    <source>
        <dbReference type="ARBA" id="ARBA00007125"/>
    </source>
</evidence>
<dbReference type="AlphaFoldDB" id="A0A087AC83"/>
<sequence>MTNPNTHSTRHSTRLGVLDIGSNTVHMLIVDAAVGSRPEPEASTKTTVRLMDFLKEDGSIRKAGVEALLNAVDESMQLAERYQISQLLALATSAIHDAANGNKILHRIEEIVGQRITVLSGDDEARLTFLAARRWYGWDAGRLLVIDVGGGSLEVAVGSEEEPSVATSARIGAGIVTRDYLPGGMATPKELETARKKVRKRIADVADVADAIPTEDYSSHAVGTSKAIRSLARLAGSVIHQPGREDALSVEREQLEDWLPRLASIDPAQRTALPGITQDRAFSIVGAGIVAVEIMDALGINEIEVCPWALREGAILRWLDQYGRTRIGF</sequence>
<dbReference type="GO" id="GO:0004309">
    <property type="term" value="F:exopolyphosphatase activity"/>
    <property type="evidence" value="ECO:0007669"/>
    <property type="project" value="UniProtKB-EC"/>
</dbReference>